<organism evidence="3 4">
    <name type="scientific">Anaeramoeba flamelloides</name>
    <dbReference type="NCBI Taxonomy" id="1746091"/>
    <lineage>
        <taxon>Eukaryota</taxon>
        <taxon>Metamonada</taxon>
        <taxon>Anaeramoebidae</taxon>
        <taxon>Anaeramoeba</taxon>
    </lineage>
</organism>
<sequence length="351" mass="39796">MTNKSSFDLNNLNPLQLNSLKEQISSEYQKYRQSYTQLLEIKSLYSNTLFSLESLQPENLNQPILAPLTESLYLPGKLTNVKSVLTDIGTNFFVERSVEDAQEYFKRQTKIVEEKAQEVLKTMKQNEESLKAVNTVLERKVYQQQRKVMQQQQQQQKMKITSFVIGILLVSLVLCSCKTDKDCTDKKEPRCYNEKCRQCNINNDCSLDEYCDTTKDNYECTKYSDDDILGSFCNGDGCKNKDNSKVCAKCDGNSTIWEGVCINFKCEVCKISGSGDYDPASTSIVESHSEGMCFPKGVSGVAGKIAKYQKTDGTPNFVLQDAQAISWIAFGLVCFFFLIVQCLTFFRLAKK</sequence>
<protein>
    <submittedName>
        <fullName evidence="3">Prefoldin subunit 5</fullName>
    </submittedName>
</protein>
<dbReference type="Gene3D" id="1.10.287.370">
    <property type="match status" value="1"/>
</dbReference>
<evidence type="ECO:0000256" key="2">
    <source>
        <dbReference type="SAM" id="Phobius"/>
    </source>
</evidence>
<feature type="transmembrane region" description="Helical" evidence="2">
    <location>
        <begin position="324"/>
        <end position="346"/>
    </location>
</feature>
<dbReference type="SUPFAM" id="SSF46579">
    <property type="entry name" value="Prefoldin"/>
    <property type="match status" value="1"/>
</dbReference>
<dbReference type="NCBIfam" id="TIGR00293">
    <property type="entry name" value="prefoldin subunit alpha"/>
    <property type="match status" value="1"/>
</dbReference>
<dbReference type="Pfam" id="PF02996">
    <property type="entry name" value="Prefoldin"/>
    <property type="match status" value="1"/>
</dbReference>
<dbReference type="EMBL" id="JAOAOG010000127">
    <property type="protein sequence ID" value="KAJ6247418.1"/>
    <property type="molecule type" value="Genomic_DNA"/>
</dbReference>
<keyword evidence="2" id="KW-0472">Membrane</keyword>
<dbReference type="Proteomes" id="UP001150062">
    <property type="component" value="Unassembled WGS sequence"/>
</dbReference>
<keyword evidence="2" id="KW-0812">Transmembrane</keyword>
<dbReference type="PANTHER" id="PTHR12674:SF2">
    <property type="entry name" value="PREFOLDIN SUBUNIT 5"/>
    <property type="match status" value="1"/>
</dbReference>
<evidence type="ECO:0000256" key="1">
    <source>
        <dbReference type="ARBA" id="ARBA00010048"/>
    </source>
</evidence>
<name>A0ABQ8YS28_9EUKA</name>
<evidence type="ECO:0000313" key="3">
    <source>
        <dbReference type="EMBL" id="KAJ6247418.1"/>
    </source>
</evidence>
<dbReference type="PANTHER" id="PTHR12674">
    <property type="entry name" value="PREFOLDIN SUBUNIT 5"/>
    <property type="match status" value="1"/>
</dbReference>
<dbReference type="CDD" id="cd23157">
    <property type="entry name" value="Prefoldin_5"/>
    <property type="match status" value="1"/>
</dbReference>
<keyword evidence="4" id="KW-1185">Reference proteome</keyword>
<comment type="similarity">
    <text evidence="1">Belongs to the prefoldin subunit alpha family.</text>
</comment>
<proteinExistence type="inferred from homology"/>
<evidence type="ECO:0000313" key="4">
    <source>
        <dbReference type="Proteomes" id="UP001150062"/>
    </source>
</evidence>
<reference evidence="3" key="1">
    <citation type="submission" date="2022-08" db="EMBL/GenBank/DDBJ databases">
        <title>Novel sulfate-reducing endosymbionts in the free-living metamonad Anaeramoeba.</title>
        <authorList>
            <person name="Jerlstrom-Hultqvist J."/>
            <person name="Cepicka I."/>
            <person name="Gallot-Lavallee L."/>
            <person name="Salas-Leiva D."/>
            <person name="Curtis B.A."/>
            <person name="Zahonova K."/>
            <person name="Pipaliya S."/>
            <person name="Dacks J."/>
            <person name="Roger A.J."/>
        </authorList>
    </citation>
    <scope>NUCLEOTIDE SEQUENCE</scope>
    <source>
        <strain evidence="3">Schooner1</strain>
    </source>
</reference>
<dbReference type="InterPro" id="IPR011599">
    <property type="entry name" value="PFD_alpha_archaea"/>
</dbReference>
<gene>
    <name evidence="3" type="ORF">M0813_18947</name>
</gene>
<accession>A0ABQ8YS28</accession>
<comment type="caution">
    <text evidence="3">The sequence shown here is derived from an EMBL/GenBank/DDBJ whole genome shotgun (WGS) entry which is preliminary data.</text>
</comment>
<keyword evidence="2" id="KW-1133">Transmembrane helix</keyword>
<dbReference type="InterPro" id="IPR004127">
    <property type="entry name" value="Prefoldin_subunit_alpha"/>
</dbReference>
<dbReference type="InterPro" id="IPR009053">
    <property type="entry name" value="Prefoldin"/>
</dbReference>